<protein>
    <recommendedName>
        <fullName evidence="4">Mce-associated membrane protein</fullName>
    </recommendedName>
</protein>
<geneLocation type="plasmid" evidence="2 3">
    <name>pPDG4</name>
</geneLocation>
<dbReference type="AlphaFoldDB" id="A0A076F181"/>
<evidence type="ECO:0000256" key="1">
    <source>
        <dbReference type="SAM" id="MobiDB-lite"/>
    </source>
</evidence>
<accession>A0A076F181</accession>
<feature type="compositionally biased region" description="Low complexity" evidence="1">
    <location>
        <begin position="34"/>
        <end position="51"/>
    </location>
</feature>
<gene>
    <name evidence="2" type="ORF">EP51_46080</name>
</gene>
<keyword evidence="2" id="KW-0614">Plasmid</keyword>
<evidence type="ECO:0008006" key="4">
    <source>
        <dbReference type="Google" id="ProtNLM"/>
    </source>
</evidence>
<dbReference type="EMBL" id="CP008951">
    <property type="protein sequence ID" value="AII11373.1"/>
    <property type="molecule type" value="Genomic_DNA"/>
</dbReference>
<dbReference type="Proteomes" id="UP000028488">
    <property type="component" value="Plasmid pPDG4"/>
</dbReference>
<evidence type="ECO:0000313" key="3">
    <source>
        <dbReference type="Proteomes" id="UP000028488"/>
    </source>
</evidence>
<sequence length="195" mass="20995">MTVRKVLVVLFLTITAGLLVYLQFARDDRDDPDAGAPPATTSSHPTTTSATVAPEDTTPQQSPGARAAEDAARQGLTVAFTWNPATDGSPSDAYARARPWFTEAFSARTIVDGGPERGPGIQWDQWANQGAKVVADVDLGCSGCPPDSDTVVHRVATISQTAIVGDQTEKVTPDTNVWITLTRNNERWLIDNIRY</sequence>
<feature type="region of interest" description="Disordered" evidence="1">
    <location>
        <begin position="31"/>
        <end position="71"/>
    </location>
</feature>
<organism evidence="2 3">
    <name type="scientific">Rhodococcus opacus</name>
    <name type="common">Nocardia opaca</name>
    <dbReference type="NCBI Taxonomy" id="37919"/>
    <lineage>
        <taxon>Bacteria</taxon>
        <taxon>Bacillati</taxon>
        <taxon>Actinomycetota</taxon>
        <taxon>Actinomycetes</taxon>
        <taxon>Mycobacteriales</taxon>
        <taxon>Nocardiaceae</taxon>
        <taxon>Rhodococcus</taxon>
    </lineage>
</organism>
<proteinExistence type="predicted"/>
<dbReference type="RefSeq" id="WP_128644161.1">
    <property type="nucleotide sequence ID" value="NZ_CP008951.1"/>
</dbReference>
<name>A0A076F181_RHOOP</name>
<evidence type="ECO:0000313" key="2">
    <source>
        <dbReference type="EMBL" id="AII11373.1"/>
    </source>
</evidence>
<reference evidence="2 3" key="1">
    <citation type="submission" date="2014-07" db="EMBL/GenBank/DDBJ databases">
        <title>Genome Sequence of Rhodococcus opacus Strain R7, a Biodegrader of Mono- and Polycyclic Aromatic Hydrocarbons.</title>
        <authorList>
            <person name="Di Gennaro P."/>
            <person name="Zampolli J."/>
            <person name="Presti I."/>
            <person name="Cappelletti M."/>
            <person name="D'Ursi P."/>
            <person name="Orro A."/>
            <person name="Mezzelani A."/>
            <person name="Milanesi L."/>
        </authorList>
    </citation>
    <scope>NUCLEOTIDE SEQUENCE [LARGE SCALE GENOMIC DNA]</scope>
    <source>
        <strain evidence="2 3">R7</strain>
        <plasmid evidence="2">pPDG4</plasmid>
    </source>
</reference>